<accession>A0A7L9FFK9</accession>
<dbReference type="InterPro" id="IPR029063">
    <property type="entry name" value="SAM-dependent_MTases_sf"/>
</dbReference>
<dbReference type="EC" id="2.1.1.-" evidence="5"/>
<feature type="binding site" evidence="5">
    <location>
        <position position="300"/>
    </location>
    <ligand>
        <name>S-adenosyl-L-methionine</name>
        <dbReference type="ChEBI" id="CHEBI:59789"/>
    </ligand>
</feature>
<keyword evidence="4 5" id="KW-0694">RNA-binding</keyword>
<evidence type="ECO:0000256" key="2">
    <source>
        <dbReference type="ARBA" id="ARBA00022679"/>
    </source>
</evidence>
<reference evidence="7 8" key="1">
    <citation type="submission" date="2020-10" db="EMBL/GenBank/DDBJ databases">
        <title>Thermofilum lucidum 3507LT sp. nov. a novel member of Thermofilaceae family isolated from Chile hot spring, and proposal of description order Thermofilales.</title>
        <authorList>
            <person name="Zayulina K.S."/>
            <person name="Elcheninov A.G."/>
            <person name="Toshchakov S.V."/>
            <person name="Kublanov I.V."/>
        </authorList>
    </citation>
    <scope>NUCLEOTIDE SEQUENCE [LARGE SCALE GENOMIC DNA]</scope>
    <source>
        <strain evidence="7 8">3507LT</strain>
    </source>
</reference>
<feature type="binding site" evidence="5">
    <location>
        <position position="232"/>
    </location>
    <ligand>
        <name>S-adenosyl-L-methionine</name>
        <dbReference type="ChEBI" id="CHEBI:59789"/>
    </ligand>
</feature>
<dbReference type="SUPFAM" id="SSF88697">
    <property type="entry name" value="PUA domain-like"/>
    <property type="match status" value="1"/>
</dbReference>
<dbReference type="InterPro" id="IPR036974">
    <property type="entry name" value="PUA_sf"/>
</dbReference>
<evidence type="ECO:0000256" key="4">
    <source>
        <dbReference type="ARBA" id="ARBA00022884"/>
    </source>
</evidence>
<protein>
    <recommendedName>
        <fullName evidence="5">tRNA (cytosine(72)-C(5))-methyltransferase</fullName>
        <shortName evidence="5">tRNA:m(5)C72 MTase</shortName>
        <ecNumber evidence="5">2.1.1.-</ecNumber>
    </recommendedName>
</protein>
<dbReference type="PANTHER" id="PTHR22807:SF34">
    <property type="entry name" value="TRNA (CYTOSINE(72)-C(5))-METHYLTRANSFERASE NSUN6"/>
    <property type="match status" value="1"/>
</dbReference>
<dbReference type="Gene3D" id="2.30.130.10">
    <property type="entry name" value="PUA domain"/>
    <property type="match status" value="1"/>
</dbReference>
<dbReference type="GO" id="GO:0006400">
    <property type="term" value="P:tRNA modification"/>
    <property type="evidence" value="ECO:0007669"/>
    <property type="project" value="UniProtKB-UniRule"/>
</dbReference>
<dbReference type="AlphaFoldDB" id="A0A7L9FFK9"/>
<dbReference type="EMBL" id="CP062310">
    <property type="protein sequence ID" value="QOJ78152.1"/>
    <property type="molecule type" value="Genomic_DNA"/>
</dbReference>
<dbReference type="CDD" id="cd02440">
    <property type="entry name" value="AdoMet_MTases"/>
    <property type="match status" value="1"/>
</dbReference>
<dbReference type="PROSITE" id="PS50890">
    <property type="entry name" value="PUA"/>
    <property type="match status" value="1"/>
</dbReference>
<evidence type="ECO:0000313" key="7">
    <source>
        <dbReference type="EMBL" id="QOJ78152.1"/>
    </source>
</evidence>
<dbReference type="Pfam" id="PF01472">
    <property type="entry name" value="PUA"/>
    <property type="match status" value="1"/>
</dbReference>
<keyword evidence="8" id="KW-1185">Reference proteome</keyword>
<dbReference type="PANTHER" id="PTHR22807">
    <property type="entry name" value="NOP2 YEAST -RELATED NOL1/NOP2/FMU SUN DOMAIN-CONTAINING"/>
    <property type="match status" value="1"/>
</dbReference>
<comment type="function">
    <text evidence="5">S-adenosyl-L-methionine-dependent methyltransferase that specifically methylates the C5 position of cytosine 72 in several tRNAs.</text>
</comment>
<dbReference type="PRINTS" id="PR02008">
    <property type="entry name" value="RCMTFAMILY"/>
</dbReference>
<evidence type="ECO:0000256" key="3">
    <source>
        <dbReference type="ARBA" id="ARBA00022691"/>
    </source>
</evidence>
<dbReference type="CDD" id="cd07953">
    <property type="entry name" value="PUA"/>
    <property type="match status" value="1"/>
</dbReference>
<organism evidence="7 8">
    <name type="scientific">Infirmifilum lucidum</name>
    <dbReference type="NCBI Taxonomy" id="2776706"/>
    <lineage>
        <taxon>Archaea</taxon>
        <taxon>Thermoproteota</taxon>
        <taxon>Thermoprotei</taxon>
        <taxon>Thermofilales</taxon>
        <taxon>Thermofilaceae</taxon>
        <taxon>Infirmifilum</taxon>
    </lineage>
</organism>
<dbReference type="FunCoup" id="A0A7L9FFK9">
    <property type="interactions" value="58"/>
</dbReference>
<dbReference type="PROSITE" id="PS51686">
    <property type="entry name" value="SAM_MT_RSMB_NOP"/>
    <property type="match status" value="1"/>
</dbReference>
<keyword evidence="3 5" id="KW-0949">S-adenosyl-L-methionine</keyword>
<feature type="domain" description="SAM-dependent MTase RsmB/NOP-type" evidence="6">
    <location>
        <begin position="100"/>
        <end position="383"/>
    </location>
</feature>
<evidence type="ECO:0000259" key="6">
    <source>
        <dbReference type="PROSITE" id="PS51686"/>
    </source>
</evidence>
<dbReference type="SUPFAM" id="SSF53335">
    <property type="entry name" value="S-adenosyl-L-methionine-dependent methyltransferases"/>
    <property type="match status" value="1"/>
</dbReference>
<dbReference type="SMART" id="SM00359">
    <property type="entry name" value="PUA"/>
    <property type="match status" value="1"/>
</dbReference>
<dbReference type="Pfam" id="PF01189">
    <property type="entry name" value="Methyltr_RsmB-F"/>
    <property type="match status" value="1"/>
</dbReference>
<evidence type="ECO:0000256" key="1">
    <source>
        <dbReference type="ARBA" id="ARBA00022603"/>
    </source>
</evidence>
<comment type="caution">
    <text evidence="5">Lacks conserved residue(s) required for the propagation of feature annotation.</text>
</comment>
<feature type="binding site" evidence="5">
    <location>
        <position position="254"/>
    </location>
    <ligand>
        <name>S-adenosyl-L-methionine</name>
        <dbReference type="ChEBI" id="CHEBI:59789"/>
    </ligand>
</feature>
<comment type="similarity">
    <text evidence="5">Belongs to the class I-like SAM-binding methyltransferase superfamily. RsmB/NOP family.</text>
</comment>
<sequence>MPYASLLEDSLRKYLESFYSSHHVSMLEEALRSPGSRYFFRVNTLKANPEEVVSRLREEGYEVFQHPVVREAAYSRVTGPNAVRIYRGRVVVDWRTAESVYVGANVYAPGIQRVIDAERGDLVTVVTPSGEPVASGILEMEPSEIFETRRGLAVRVLSSVYKVPTLREHPLFGEGVIYHQSLPSMVSIRLLNPEPGWIILDMCASPGGKATHAAILMRDEGEVIAVDRSRRKVQIIEENARRMGLKSIKTLVYDSRYIPDIIEPRSVDAVLLDPPCTNLGVRPKLHYTRKATDVYELADYQRQFMHAASKVLRRGGLLLYTTCTLTPHENELNVLYATTLGFRAVKLNPPLPLRRPLFGVEGLVFDPVYNDTPGFFISLLKLE</sequence>
<feature type="binding site" evidence="5">
    <location>
        <position position="273"/>
    </location>
    <ligand>
        <name>S-adenosyl-L-methionine</name>
        <dbReference type="ChEBI" id="CHEBI:59789"/>
    </ligand>
</feature>
<dbReference type="GO" id="GO:0000049">
    <property type="term" value="F:tRNA binding"/>
    <property type="evidence" value="ECO:0007669"/>
    <property type="project" value="UniProtKB-UniRule"/>
</dbReference>
<dbReference type="GO" id="GO:0001510">
    <property type="term" value="P:RNA methylation"/>
    <property type="evidence" value="ECO:0007669"/>
    <property type="project" value="InterPro"/>
</dbReference>
<feature type="active site" description="Nucleophile" evidence="5">
    <location>
        <position position="323"/>
    </location>
</feature>
<name>A0A7L9FFK9_9CREN</name>
<dbReference type="RefSeq" id="WP_192818125.1">
    <property type="nucleotide sequence ID" value="NZ_CP062310.1"/>
</dbReference>
<evidence type="ECO:0000256" key="5">
    <source>
        <dbReference type="HAMAP-Rule" id="MF_02237"/>
    </source>
</evidence>
<dbReference type="Gene3D" id="3.40.50.150">
    <property type="entry name" value="Vaccinia Virus protein VP39"/>
    <property type="match status" value="1"/>
</dbReference>
<keyword evidence="1 5" id="KW-0489">Methyltransferase</keyword>
<dbReference type="InterPro" id="IPR049560">
    <property type="entry name" value="MeTrfase_RsmB-F_NOP2_cat"/>
</dbReference>
<gene>
    <name evidence="7" type="ORF">IG193_05035</name>
</gene>
<dbReference type="InterPro" id="IPR002478">
    <property type="entry name" value="PUA"/>
</dbReference>
<dbReference type="InterPro" id="IPR023267">
    <property type="entry name" value="RCMT"/>
</dbReference>
<proteinExistence type="inferred from homology"/>
<dbReference type="InterPro" id="IPR015947">
    <property type="entry name" value="PUA-like_sf"/>
</dbReference>
<dbReference type="GeneID" id="59149237"/>
<dbReference type="InterPro" id="IPR001678">
    <property type="entry name" value="MeTrfase_RsmB-F_NOP2_dom"/>
</dbReference>
<evidence type="ECO:0000313" key="8">
    <source>
        <dbReference type="Proteomes" id="UP000594121"/>
    </source>
</evidence>
<dbReference type="InParanoid" id="A0A7L9FFK9"/>
<feature type="binding site" evidence="5">
    <location>
        <position position="227"/>
    </location>
    <ligand>
        <name>S-adenosyl-L-methionine</name>
        <dbReference type="ChEBI" id="CHEBI:59789"/>
    </ligand>
</feature>
<dbReference type="Proteomes" id="UP000594121">
    <property type="component" value="Chromosome"/>
</dbReference>
<dbReference type="HAMAP" id="MF_02237">
    <property type="entry name" value="NSUN6"/>
    <property type="match status" value="1"/>
</dbReference>
<dbReference type="InterPro" id="IPR043699">
    <property type="entry name" value="NSUN6"/>
</dbReference>
<dbReference type="KEGG" id="thel:IG193_05035"/>
<comment type="catalytic activity">
    <reaction evidence="5">
        <text>cytidine(72) in tRNA + S-adenosyl-L-methionine = 5-methylcytidine(72) in tRNA + S-adenosyl-L-homocysteine + H(+)</text>
        <dbReference type="Rhea" id="RHEA:61988"/>
        <dbReference type="Rhea" id="RHEA-COMP:15996"/>
        <dbReference type="Rhea" id="RHEA-COMP:15997"/>
        <dbReference type="ChEBI" id="CHEBI:15378"/>
        <dbReference type="ChEBI" id="CHEBI:57856"/>
        <dbReference type="ChEBI" id="CHEBI:59789"/>
        <dbReference type="ChEBI" id="CHEBI:74483"/>
        <dbReference type="ChEBI" id="CHEBI:82748"/>
    </reaction>
</comment>
<dbReference type="GO" id="GO:0016428">
    <property type="term" value="F:tRNA (cytidine-5-)-methyltransferase activity"/>
    <property type="evidence" value="ECO:0007669"/>
    <property type="project" value="UniProtKB-UniRule"/>
</dbReference>
<keyword evidence="2 5" id="KW-0808">Transferase</keyword>